<reference evidence="2" key="1">
    <citation type="submission" date="2018-12" db="EMBL/GenBank/DDBJ databases">
        <title>Tengunoibacter tsumagoiensis gen. nov., sp. nov., Dictyobacter kobayashii sp. nov., D. alpinus sp. nov., and D. joshuensis sp. nov. and description of Dictyobacteraceae fam. nov. within the order Ktedonobacterales isolated from Tengu-no-mugimeshi.</title>
        <authorList>
            <person name="Wang C.M."/>
            <person name="Zheng Y."/>
            <person name="Sakai Y."/>
            <person name="Toyoda A."/>
            <person name="Minakuchi Y."/>
            <person name="Abe K."/>
            <person name="Yokota A."/>
            <person name="Yabe S."/>
        </authorList>
    </citation>
    <scope>NUCLEOTIDE SEQUENCE [LARGE SCALE GENOMIC DNA]</scope>
    <source>
        <strain evidence="2">Uno11</strain>
    </source>
</reference>
<accession>A0A402AJB8</accession>
<comment type="caution">
    <text evidence="1">The sequence shown here is derived from an EMBL/GenBank/DDBJ whole genome shotgun (WGS) entry which is preliminary data.</text>
</comment>
<gene>
    <name evidence="1" type="ORF">KDK_29450</name>
</gene>
<dbReference type="EMBL" id="BIFS01000001">
    <property type="protein sequence ID" value="GCE19145.1"/>
    <property type="molecule type" value="Genomic_DNA"/>
</dbReference>
<name>A0A402AJB8_9CHLR</name>
<proteinExistence type="predicted"/>
<keyword evidence="2" id="KW-1185">Reference proteome</keyword>
<dbReference type="AlphaFoldDB" id="A0A402AJB8"/>
<evidence type="ECO:0000313" key="1">
    <source>
        <dbReference type="EMBL" id="GCE19145.1"/>
    </source>
</evidence>
<protein>
    <submittedName>
        <fullName evidence="1">Uncharacterized protein</fullName>
    </submittedName>
</protein>
<organism evidence="1 2">
    <name type="scientific">Dictyobacter kobayashii</name>
    <dbReference type="NCBI Taxonomy" id="2014872"/>
    <lineage>
        <taxon>Bacteria</taxon>
        <taxon>Bacillati</taxon>
        <taxon>Chloroflexota</taxon>
        <taxon>Ktedonobacteria</taxon>
        <taxon>Ktedonobacterales</taxon>
        <taxon>Dictyobacteraceae</taxon>
        <taxon>Dictyobacter</taxon>
    </lineage>
</organism>
<dbReference type="Proteomes" id="UP000287188">
    <property type="component" value="Unassembled WGS sequence"/>
</dbReference>
<sequence>MSEFQRMLAPHSRVPLLRKLVPLRVPLLPVPKHQGLRCSEVRHIRHRMLIHLDFHGLKSIVPT</sequence>
<evidence type="ECO:0000313" key="2">
    <source>
        <dbReference type="Proteomes" id="UP000287188"/>
    </source>
</evidence>